<evidence type="ECO:0000313" key="5">
    <source>
        <dbReference type="EMBL" id="QEG23999.1"/>
    </source>
</evidence>
<dbReference type="Gene3D" id="2.40.50.100">
    <property type="match status" value="1"/>
</dbReference>
<dbReference type="SUPFAM" id="SSF111369">
    <property type="entry name" value="HlyD-like secretion proteins"/>
    <property type="match status" value="1"/>
</dbReference>
<evidence type="ECO:0000256" key="4">
    <source>
        <dbReference type="SAM" id="SignalP"/>
    </source>
</evidence>
<reference evidence="5 6" key="1">
    <citation type="submission" date="2019-08" db="EMBL/GenBank/DDBJ databases">
        <title>Deep-cultivation of Planctomycetes and their phenomic and genomic characterization uncovers novel biology.</title>
        <authorList>
            <person name="Wiegand S."/>
            <person name="Jogler M."/>
            <person name="Boedeker C."/>
            <person name="Pinto D."/>
            <person name="Vollmers J."/>
            <person name="Rivas-Marin E."/>
            <person name="Kohn T."/>
            <person name="Peeters S.H."/>
            <person name="Heuer A."/>
            <person name="Rast P."/>
            <person name="Oberbeckmann S."/>
            <person name="Bunk B."/>
            <person name="Jeske O."/>
            <person name="Meyerdierks A."/>
            <person name="Storesund J.E."/>
            <person name="Kallscheuer N."/>
            <person name="Luecker S."/>
            <person name="Lage O.M."/>
            <person name="Pohl T."/>
            <person name="Merkel B.J."/>
            <person name="Hornburger P."/>
            <person name="Mueller R.-W."/>
            <person name="Bruemmer F."/>
            <person name="Labrenz M."/>
            <person name="Spormann A.M."/>
            <person name="Op den Camp H."/>
            <person name="Overmann J."/>
            <person name="Amann R."/>
            <person name="Jetten M.S.M."/>
            <person name="Mascher T."/>
            <person name="Medema M.H."/>
            <person name="Devos D.P."/>
            <person name="Kaster A.-K."/>
            <person name="Ovreas L."/>
            <person name="Rohde M."/>
            <person name="Galperin M.Y."/>
            <person name="Jogler C."/>
        </authorList>
    </citation>
    <scope>NUCLEOTIDE SEQUENCE [LARGE SCALE GENOMIC DNA]</scope>
    <source>
        <strain evidence="5 6">FC18</strain>
    </source>
</reference>
<name>A0A5B9PEP9_9BACT</name>
<feature type="compositionally biased region" description="Polar residues" evidence="3">
    <location>
        <begin position="77"/>
        <end position="100"/>
    </location>
</feature>
<proteinExistence type="predicted"/>
<dbReference type="Proteomes" id="UP000322214">
    <property type="component" value="Chromosome"/>
</dbReference>
<protein>
    <submittedName>
        <fullName evidence="5">Putative efflux pump membrane fusion protein</fullName>
    </submittedName>
</protein>
<dbReference type="AlphaFoldDB" id="A0A5B9PEP9"/>
<accession>A0A5B9PEP9</accession>
<keyword evidence="6" id="KW-1185">Reference proteome</keyword>
<feature type="compositionally biased region" description="Polar residues" evidence="3">
    <location>
        <begin position="61"/>
        <end position="70"/>
    </location>
</feature>
<dbReference type="GO" id="GO:0030313">
    <property type="term" value="C:cell envelope"/>
    <property type="evidence" value="ECO:0007669"/>
    <property type="project" value="UniProtKB-SubCell"/>
</dbReference>
<dbReference type="STRING" id="980251.GCA_001642875_04195"/>
<sequence length="375" mass="41263" precursor="true">MTVIDLAKSRLSVWPAVLIVACLVSFECAEANAQGGFKRSSGSPYSDGQAKQATPGVSKFEPSTNRNATPTFGRGGTSTLTPPRTSIQQSDPGTGSQIGDTSGMGEGRVSACTIEYVDEIDVPALETGALVEMNVTEGDAVPTGTVIARINDTLLKHQLRQALVRKNNAYRIANDTTSMEAAEKQIQLTRQRYETTSKLERKGARSSDEKLTARYEYEVAQLQLRAANMRQLEAQGEAELENARAREVEERIQRHAVVATFDGVVVDRYKQQSEWVTAGEPVVRIARMDKLYVTGLISNRDYNPSDVKGKDVLVTVELARKEKMEFPGKIVIIGSKDIAGTGNEFMVKAEITNKMKQGQWVLRKDARVSMRIMLK</sequence>
<keyword evidence="2" id="KW-0175">Coiled coil</keyword>
<dbReference type="KEGG" id="mff:MFFC18_39050"/>
<feature type="chain" id="PRO_5023117737" evidence="4">
    <location>
        <begin position="34"/>
        <end position="375"/>
    </location>
</feature>
<dbReference type="Gene3D" id="1.10.287.470">
    <property type="entry name" value="Helix hairpin bin"/>
    <property type="match status" value="1"/>
</dbReference>
<evidence type="ECO:0000256" key="1">
    <source>
        <dbReference type="ARBA" id="ARBA00004196"/>
    </source>
</evidence>
<comment type="subcellular location">
    <subcellularLocation>
        <location evidence="1">Cell envelope</location>
    </subcellularLocation>
</comment>
<evidence type="ECO:0000256" key="2">
    <source>
        <dbReference type="ARBA" id="ARBA00023054"/>
    </source>
</evidence>
<dbReference type="EMBL" id="CP042912">
    <property type="protein sequence ID" value="QEG23999.1"/>
    <property type="molecule type" value="Genomic_DNA"/>
</dbReference>
<evidence type="ECO:0000256" key="3">
    <source>
        <dbReference type="SAM" id="MobiDB-lite"/>
    </source>
</evidence>
<dbReference type="InterPro" id="IPR050465">
    <property type="entry name" value="UPF0194_transport"/>
</dbReference>
<feature type="compositionally biased region" description="Polar residues" evidence="3">
    <location>
        <begin position="40"/>
        <end position="52"/>
    </location>
</feature>
<dbReference type="PANTHER" id="PTHR32347">
    <property type="entry name" value="EFFLUX SYSTEM COMPONENT YKNX-RELATED"/>
    <property type="match status" value="1"/>
</dbReference>
<evidence type="ECO:0000313" key="6">
    <source>
        <dbReference type="Proteomes" id="UP000322214"/>
    </source>
</evidence>
<feature type="region of interest" description="Disordered" evidence="3">
    <location>
        <begin position="37"/>
        <end position="104"/>
    </location>
</feature>
<gene>
    <name evidence="5" type="ORF">MFFC18_39050</name>
</gene>
<dbReference type="OrthoDB" id="259511at2"/>
<organism evidence="5 6">
    <name type="scientific">Mariniblastus fucicola</name>
    <dbReference type="NCBI Taxonomy" id="980251"/>
    <lineage>
        <taxon>Bacteria</taxon>
        <taxon>Pseudomonadati</taxon>
        <taxon>Planctomycetota</taxon>
        <taxon>Planctomycetia</taxon>
        <taxon>Pirellulales</taxon>
        <taxon>Pirellulaceae</taxon>
        <taxon>Mariniblastus</taxon>
    </lineage>
</organism>
<dbReference type="Gene3D" id="2.40.30.170">
    <property type="match status" value="1"/>
</dbReference>
<keyword evidence="4" id="KW-0732">Signal</keyword>
<dbReference type="PANTHER" id="PTHR32347:SF23">
    <property type="entry name" value="BLL5650 PROTEIN"/>
    <property type="match status" value="1"/>
</dbReference>
<feature type="signal peptide" evidence="4">
    <location>
        <begin position="1"/>
        <end position="33"/>
    </location>
</feature>